<evidence type="ECO:0000313" key="2">
    <source>
        <dbReference type="Proteomes" id="UP000553706"/>
    </source>
</evidence>
<keyword evidence="1" id="KW-0378">Hydrolase</keyword>
<comment type="caution">
    <text evidence="1">The sequence shown here is derived from an EMBL/GenBank/DDBJ whole genome shotgun (WGS) entry which is preliminary data.</text>
</comment>
<dbReference type="GO" id="GO:0016787">
    <property type="term" value="F:hydrolase activity"/>
    <property type="evidence" value="ECO:0007669"/>
    <property type="project" value="UniProtKB-KW"/>
</dbReference>
<reference evidence="1 2" key="1">
    <citation type="submission" date="2020-08" db="EMBL/GenBank/DDBJ databases">
        <title>Genomic Encyclopedia of Type Strains, Phase IV (KMG-IV): sequencing the most valuable type-strain genomes for metagenomic binning, comparative biology and taxonomic classification.</title>
        <authorList>
            <person name="Goeker M."/>
        </authorList>
    </citation>
    <scope>NUCLEOTIDE SEQUENCE [LARGE SCALE GENOMIC DNA]</scope>
    <source>
        <strain evidence="1 2">DSM 27026</strain>
    </source>
</reference>
<dbReference type="Proteomes" id="UP000553706">
    <property type="component" value="Unassembled WGS sequence"/>
</dbReference>
<dbReference type="EMBL" id="JACHFJ010000004">
    <property type="protein sequence ID" value="MBB5373064.1"/>
    <property type="molecule type" value="Genomic_DNA"/>
</dbReference>
<dbReference type="AlphaFoldDB" id="A0A840VBR5"/>
<evidence type="ECO:0000313" key="1">
    <source>
        <dbReference type="EMBL" id="MBB5373064.1"/>
    </source>
</evidence>
<keyword evidence="2" id="KW-1185">Reference proteome</keyword>
<dbReference type="RefSeq" id="WP_183266082.1">
    <property type="nucleotide sequence ID" value="NZ_JACHFJ010000004.1"/>
</dbReference>
<proteinExistence type="predicted"/>
<protein>
    <submittedName>
        <fullName evidence="1">Alpha-beta hydrolase superfamily lysophospholipase</fullName>
    </submittedName>
</protein>
<organism evidence="1 2">
    <name type="scientific">Acidocella aromatica</name>
    <dbReference type="NCBI Taxonomy" id="1303579"/>
    <lineage>
        <taxon>Bacteria</taxon>
        <taxon>Pseudomonadati</taxon>
        <taxon>Pseudomonadota</taxon>
        <taxon>Alphaproteobacteria</taxon>
        <taxon>Acetobacterales</taxon>
        <taxon>Acidocellaceae</taxon>
        <taxon>Acidocella</taxon>
    </lineage>
</organism>
<dbReference type="Gene3D" id="3.40.50.1820">
    <property type="entry name" value="alpha/beta hydrolase"/>
    <property type="match status" value="1"/>
</dbReference>
<dbReference type="InterPro" id="IPR029058">
    <property type="entry name" value="AB_hydrolase_fold"/>
</dbReference>
<dbReference type="SUPFAM" id="SSF53474">
    <property type="entry name" value="alpha/beta-Hydrolases"/>
    <property type="match status" value="1"/>
</dbReference>
<accession>A0A840VBR5</accession>
<sequence length="216" mass="22837">MSEFGRTLQVRLPPFEREGALGLPAGTPRGIVLFAHGSGSSHGSPRNMFVAEALRKAGLAFLLFDLLTDEEAEDRANVFDISLLASRLNKAATWLETNLPGWPMPLGYFGASTGAAAALVGAAARRDVLAVVSRGGRPDLAGDALGSVKAATLLIVGGDDADVLALNRTASRQMRCERRVAVVPGATHLFEEPGTLEQVVELARDWFLQHLSPPGA</sequence>
<gene>
    <name evidence="1" type="ORF">HNP71_001322</name>
</gene>
<name>A0A840VBR5_9PROT</name>